<evidence type="ECO:0000313" key="2">
    <source>
        <dbReference type="Proteomes" id="UP001596022"/>
    </source>
</evidence>
<comment type="caution">
    <text evidence="1">The sequence shown here is derived from an EMBL/GenBank/DDBJ whole genome shotgun (WGS) entry which is preliminary data.</text>
</comment>
<reference evidence="2" key="1">
    <citation type="journal article" date="2019" name="Int. J. Syst. Evol. Microbiol.">
        <title>The Global Catalogue of Microorganisms (GCM) 10K type strain sequencing project: providing services to taxonomists for standard genome sequencing and annotation.</title>
        <authorList>
            <consortium name="The Broad Institute Genomics Platform"/>
            <consortium name="The Broad Institute Genome Sequencing Center for Infectious Disease"/>
            <person name="Wu L."/>
            <person name="Ma J."/>
        </authorList>
    </citation>
    <scope>NUCLEOTIDE SEQUENCE [LARGE SCALE GENOMIC DNA]</scope>
    <source>
        <strain evidence="2">CGMCC 1.16306</strain>
    </source>
</reference>
<name>A0ABV9GK92_9BACL</name>
<protein>
    <submittedName>
        <fullName evidence="1">Uncharacterized protein</fullName>
    </submittedName>
</protein>
<sequence length="45" mass="5295">MTKYYSILYYTKIIVEKKNGMQNKNALIELAAIRKKNSSEEELIN</sequence>
<proteinExistence type="predicted"/>
<accession>A0ABV9GK92</accession>
<evidence type="ECO:0000313" key="1">
    <source>
        <dbReference type="EMBL" id="MFC4618422.1"/>
    </source>
</evidence>
<dbReference type="EMBL" id="JBHSFW010000001">
    <property type="protein sequence ID" value="MFC4618422.1"/>
    <property type="molecule type" value="Genomic_DNA"/>
</dbReference>
<gene>
    <name evidence="1" type="ORF">ACFO4N_06710</name>
</gene>
<organism evidence="1 2">
    <name type="scientific">Camelliibacillus cellulosilyticus</name>
    <dbReference type="NCBI Taxonomy" id="2174486"/>
    <lineage>
        <taxon>Bacteria</taxon>
        <taxon>Bacillati</taxon>
        <taxon>Bacillota</taxon>
        <taxon>Bacilli</taxon>
        <taxon>Bacillales</taxon>
        <taxon>Sporolactobacillaceae</taxon>
        <taxon>Camelliibacillus</taxon>
    </lineage>
</organism>
<keyword evidence="2" id="KW-1185">Reference proteome</keyword>
<dbReference type="Proteomes" id="UP001596022">
    <property type="component" value="Unassembled WGS sequence"/>
</dbReference>